<evidence type="ECO:0000313" key="4">
    <source>
        <dbReference type="Proteomes" id="UP000494115"/>
    </source>
</evidence>
<dbReference type="AlphaFoldDB" id="A0A6S7BMP8"/>
<sequence length="239" mass="25123">MSFKHIHAVVTGAASGIGRAAARALADQGASVIGLDLSPTVDADVPIVQLDLSEESQIVAAVAQAADRLENRITLLINAAGIEIDAPLTRIEADSIDRMYRTNVRGTILTAREALRYMPNDGVDQARIINVASELAYLGREGASAYTATKGAILSLTRSWARELSPRILVNAVAPGPIDTPLLNYASMNDAQKAVERRNPMGRIGRPEEVAAVIAFLASAGASFITGQCYSADGGAGMH</sequence>
<reference evidence="3 4" key="1">
    <citation type="submission" date="2020-04" db="EMBL/GenBank/DDBJ databases">
        <authorList>
            <person name="De Canck E."/>
        </authorList>
    </citation>
    <scope>NUCLEOTIDE SEQUENCE [LARGE SCALE GENOMIC DNA]</scope>
    <source>
        <strain evidence="3 4">LMG 28138</strain>
    </source>
</reference>
<evidence type="ECO:0000313" key="3">
    <source>
        <dbReference type="EMBL" id="CAB3796370.1"/>
    </source>
</evidence>
<keyword evidence="2 3" id="KW-0560">Oxidoreductase</keyword>
<accession>A0A6S7BMP8</accession>
<dbReference type="PANTHER" id="PTHR24321">
    <property type="entry name" value="DEHYDROGENASES, SHORT CHAIN"/>
    <property type="match status" value="1"/>
</dbReference>
<dbReference type="EC" id="1.1.1.385" evidence="3"/>
<dbReference type="GO" id="GO:0016491">
    <property type="term" value="F:oxidoreductase activity"/>
    <property type="evidence" value="ECO:0007669"/>
    <property type="project" value="UniProtKB-KW"/>
</dbReference>
<gene>
    <name evidence="3" type="primary">bacC_2</name>
    <name evidence="3" type="ORF">LMG28138_04067</name>
</gene>
<evidence type="ECO:0000256" key="1">
    <source>
        <dbReference type="ARBA" id="ARBA00006484"/>
    </source>
</evidence>
<dbReference type="Pfam" id="PF13561">
    <property type="entry name" value="adh_short_C2"/>
    <property type="match status" value="1"/>
</dbReference>
<dbReference type="CDD" id="cd05233">
    <property type="entry name" value="SDR_c"/>
    <property type="match status" value="1"/>
</dbReference>
<keyword evidence="4" id="KW-1185">Reference proteome</keyword>
<dbReference type="SUPFAM" id="SSF51735">
    <property type="entry name" value="NAD(P)-binding Rossmann-fold domains"/>
    <property type="match status" value="1"/>
</dbReference>
<dbReference type="FunFam" id="3.40.50.720:FF:000084">
    <property type="entry name" value="Short-chain dehydrogenase reductase"/>
    <property type="match status" value="1"/>
</dbReference>
<evidence type="ECO:0000256" key="2">
    <source>
        <dbReference type="ARBA" id="ARBA00023002"/>
    </source>
</evidence>
<dbReference type="InterPro" id="IPR002347">
    <property type="entry name" value="SDR_fam"/>
</dbReference>
<proteinExistence type="inferred from homology"/>
<protein>
    <submittedName>
        <fullName evidence="3">Dihydroanticapsin 7-dehydrogenase</fullName>
        <ecNumber evidence="3">1.1.1.385</ecNumber>
    </submittedName>
</protein>
<dbReference type="Gene3D" id="3.40.50.720">
    <property type="entry name" value="NAD(P)-binding Rossmann-like Domain"/>
    <property type="match status" value="1"/>
</dbReference>
<dbReference type="PRINTS" id="PR00080">
    <property type="entry name" value="SDRFAMILY"/>
</dbReference>
<dbReference type="EMBL" id="CADIKM010000023">
    <property type="protein sequence ID" value="CAB3796370.1"/>
    <property type="molecule type" value="Genomic_DNA"/>
</dbReference>
<dbReference type="Proteomes" id="UP000494115">
    <property type="component" value="Unassembled WGS sequence"/>
</dbReference>
<name>A0A6S7BMP8_9BURK</name>
<organism evidence="3 4">
    <name type="scientific">Pararobbsia alpina</name>
    <dbReference type="NCBI Taxonomy" id="621374"/>
    <lineage>
        <taxon>Bacteria</taxon>
        <taxon>Pseudomonadati</taxon>
        <taxon>Pseudomonadota</taxon>
        <taxon>Betaproteobacteria</taxon>
        <taxon>Burkholderiales</taxon>
        <taxon>Burkholderiaceae</taxon>
        <taxon>Pararobbsia</taxon>
    </lineage>
</organism>
<dbReference type="PRINTS" id="PR00081">
    <property type="entry name" value="GDHRDH"/>
</dbReference>
<dbReference type="InterPro" id="IPR036291">
    <property type="entry name" value="NAD(P)-bd_dom_sf"/>
</dbReference>
<dbReference type="PROSITE" id="PS00061">
    <property type="entry name" value="ADH_SHORT"/>
    <property type="match status" value="1"/>
</dbReference>
<dbReference type="InterPro" id="IPR020904">
    <property type="entry name" value="Sc_DH/Rdtase_CS"/>
</dbReference>
<dbReference type="PANTHER" id="PTHR24321:SF8">
    <property type="entry name" value="ESTRADIOL 17-BETA-DEHYDROGENASE 8-RELATED"/>
    <property type="match status" value="1"/>
</dbReference>
<dbReference type="RefSeq" id="WP_175106608.1">
    <property type="nucleotide sequence ID" value="NZ_CADIKM010000023.1"/>
</dbReference>
<comment type="similarity">
    <text evidence="1">Belongs to the short-chain dehydrogenases/reductases (SDR) family.</text>
</comment>